<feature type="compositionally biased region" description="Low complexity" evidence="1">
    <location>
        <begin position="47"/>
        <end position="63"/>
    </location>
</feature>
<dbReference type="AlphaFoldDB" id="A0AAD4DIC5"/>
<evidence type="ECO:0000313" key="3">
    <source>
        <dbReference type="Proteomes" id="UP001194580"/>
    </source>
</evidence>
<reference evidence="2" key="1">
    <citation type="journal article" date="2020" name="Fungal Divers.">
        <title>Resolving the Mortierellaceae phylogeny through synthesis of multi-gene phylogenetics and phylogenomics.</title>
        <authorList>
            <person name="Vandepol N."/>
            <person name="Liber J."/>
            <person name="Desiro A."/>
            <person name="Na H."/>
            <person name="Kennedy M."/>
            <person name="Barry K."/>
            <person name="Grigoriev I.V."/>
            <person name="Miller A.N."/>
            <person name="O'Donnell K."/>
            <person name="Stajich J.E."/>
            <person name="Bonito G."/>
        </authorList>
    </citation>
    <scope>NUCLEOTIDE SEQUENCE</scope>
    <source>
        <strain evidence="2">NRRL 28262</strain>
    </source>
</reference>
<feature type="compositionally biased region" description="Low complexity" evidence="1">
    <location>
        <begin position="1"/>
        <end position="23"/>
    </location>
</feature>
<evidence type="ECO:0000313" key="2">
    <source>
        <dbReference type="EMBL" id="KAG0278865.1"/>
    </source>
</evidence>
<comment type="caution">
    <text evidence="2">The sequence shown here is derived from an EMBL/GenBank/DDBJ whole genome shotgun (WGS) entry which is preliminary data.</text>
</comment>
<organism evidence="2 3">
    <name type="scientific">Linnemannia exigua</name>
    <dbReference type="NCBI Taxonomy" id="604196"/>
    <lineage>
        <taxon>Eukaryota</taxon>
        <taxon>Fungi</taxon>
        <taxon>Fungi incertae sedis</taxon>
        <taxon>Mucoromycota</taxon>
        <taxon>Mortierellomycotina</taxon>
        <taxon>Mortierellomycetes</taxon>
        <taxon>Mortierellales</taxon>
        <taxon>Mortierellaceae</taxon>
        <taxon>Linnemannia</taxon>
    </lineage>
</organism>
<feature type="non-terminal residue" evidence="2">
    <location>
        <position position="1"/>
    </location>
</feature>
<dbReference type="Proteomes" id="UP001194580">
    <property type="component" value="Unassembled WGS sequence"/>
</dbReference>
<accession>A0AAD4DIC5</accession>
<keyword evidence="3" id="KW-1185">Reference proteome</keyword>
<evidence type="ECO:0000256" key="1">
    <source>
        <dbReference type="SAM" id="MobiDB-lite"/>
    </source>
</evidence>
<name>A0AAD4DIC5_9FUNG</name>
<proteinExistence type="predicted"/>
<dbReference type="EMBL" id="JAAAIL010000164">
    <property type="protein sequence ID" value="KAG0278865.1"/>
    <property type="molecule type" value="Genomic_DNA"/>
</dbReference>
<gene>
    <name evidence="2" type="ORF">BGZ95_002913</name>
</gene>
<sequence>GNNNINSSSGNNGLTNSTTPNLTVTPKSRRPKSLAAHEFGVDGGHGSSPSSSSAALSGPDASLYYSRKCP</sequence>
<protein>
    <submittedName>
        <fullName evidence="2">Uncharacterized protein</fullName>
    </submittedName>
</protein>
<feature type="region of interest" description="Disordered" evidence="1">
    <location>
        <begin position="1"/>
        <end position="70"/>
    </location>
</feature>